<dbReference type="OrthoDB" id="7307665at2"/>
<dbReference type="Pfam" id="PF16154">
    <property type="entry name" value="DUF4862"/>
    <property type="match status" value="1"/>
</dbReference>
<organism evidence="1 2">
    <name type="scientific">Bifidobacterium cuniculi</name>
    <dbReference type="NCBI Taxonomy" id="1688"/>
    <lineage>
        <taxon>Bacteria</taxon>
        <taxon>Bacillati</taxon>
        <taxon>Actinomycetota</taxon>
        <taxon>Actinomycetes</taxon>
        <taxon>Bifidobacteriales</taxon>
        <taxon>Bifidobacteriaceae</taxon>
        <taxon>Bifidobacterium</taxon>
    </lineage>
</organism>
<evidence type="ECO:0000313" key="2">
    <source>
        <dbReference type="Proteomes" id="UP000029067"/>
    </source>
</evidence>
<reference evidence="1 2" key="1">
    <citation type="submission" date="2014-03" db="EMBL/GenBank/DDBJ databases">
        <title>Genomics of Bifidobacteria.</title>
        <authorList>
            <person name="Ventura M."/>
            <person name="Milani C."/>
            <person name="Lugli G.A."/>
        </authorList>
    </citation>
    <scope>NUCLEOTIDE SEQUENCE [LARGE SCALE GENOMIC DNA]</scope>
    <source>
        <strain evidence="1 2">LMG 10738</strain>
    </source>
</reference>
<dbReference type="eggNOG" id="COG0648">
    <property type="taxonomic scope" value="Bacteria"/>
</dbReference>
<dbReference type="EMBL" id="JGYV01000001">
    <property type="protein sequence ID" value="KFI65539.1"/>
    <property type="molecule type" value="Genomic_DNA"/>
</dbReference>
<comment type="caution">
    <text evidence="1">The sequence shown here is derived from an EMBL/GenBank/DDBJ whole genome shotgun (WGS) entry which is preliminary data.</text>
</comment>
<gene>
    <name evidence="1" type="ORF">BCUN_0032</name>
</gene>
<keyword evidence="2" id="KW-1185">Reference proteome</keyword>
<proteinExistence type="predicted"/>
<accession>A0A087B3D9</accession>
<sequence>MTTPHYVVGAYASLPADRAAQEDYYALLGAQPWIDGTELPFPGDLADPATRAWLGRRLPAHWHHNTVTLIPGTMQHVGRAPGFGLASPQEEGRLAAVRFAMDARDAIASLADARGANDVAFLEIHTAPTALADPDAMRRSVAELLGWDWLGARLVIEHCDRHVDGQAPEKGFLPIEEEVAIAQDAGIGITVNWGRSCVEGRDAALPEAHIRTAADAGVLAGLMFSGAGPDASRYGYPWIDGHLPMAPDEPASWMDAGRIAHCVAAADVPGLAYLGAKVCVPADADLDARLAHLAHIHDAGLLGEAV</sequence>
<dbReference type="STRING" id="1688.BCUN_0032"/>
<protein>
    <submittedName>
        <fullName evidence="1">UDP-N-acetylglucosamine diphosphorylase</fullName>
    </submittedName>
</protein>
<name>A0A087B3D9_9BIFI</name>
<dbReference type="AlphaFoldDB" id="A0A087B3D9"/>
<dbReference type="RefSeq" id="WP_033517973.1">
    <property type="nucleotide sequence ID" value="NZ_JGYV01000001.1"/>
</dbReference>
<dbReference type="InterPro" id="IPR032344">
    <property type="entry name" value="DUF4862"/>
</dbReference>
<evidence type="ECO:0000313" key="1">
    <source>
        <dbReference type="EMBL" id="KFI65539.1"/>
    </source>
</evidence>
<dbReference type="Proteomes" id="UP000029067">
    <property type="component" value="Unassembled WGS sequence"/>
</dbReference>